<evidence type="ECO:0000256" key="1">
    <source>
        <dbReference type="ARBA" id="ARBA00010243"/>
    </source>
</evidence>
<dbReference type="PANTHER" id="PTHR30471:SF3">
    <property type="entry name" value="UPF0758 PROTEIN YEES-RELATED"/>
    <property type="match status" value="1"/>
</dbReference>
<keyword evidence="8" id="KW-0614">Plasmid</keyword>
<dbReference type="PANTHER" id="PTHR30471">
    <property type="entry name" value="DNA REPAIR PROTEIN RADC"/>
    <property type="match status" value="1"/>
</dbReference>
<dbReference type="Pfam" id="PF04002">
    <property type="entry name" value="RadC"/>
    <property type="match status" value="1"/>
</dbReference>
<feature type="domain" description="MPN" evidence="7">
    <location>
        <begin position="35"/>
        <end position="166"/>
    </location>
</feature>
<evidence type="ECO:0000313" key="8">
    <source>
        <dbReference type="EMBL" id="BAG09059.1"/>
    </source>
</evidence>
<dbReference type="HOGENOM" id="CLU_073529_3_0_9"/>
<evidence type="ECO:0000313" key="9">
    <source>
        <dbReference type="Proteomes" id="UP000001319"/>
    </source>
</evidence>
<evidence type="ECO:0000256" key="2">
    <source>
        <dbReference type="ARBA" id="ARBA00022670"/>
    </source>
</evidence>
<dbReference type="RefSeq" id="WP_012289822.1">
    <property type="nucleotide sequence ID" value="NC_010371.1"/>
</dbReference>
<dbReference type="eggNOG" id="COG2003">
    <property type="taxonomic scope" value="Bacteria"/>
</dbReference>
<reference evidence="8 9" key="1">
    <citation type="journal article" date="2008" name="DNA Res.">
        <title>Complete genome sequence of Finegoldia magna, an anaerobic opportunistic pathogen.</title>
        <authorList>
            <person name="Goto T."/>
            <person name="Yamashita A."/>
            <person name="Hirakawa H."/>
            <person name="Matsutani M."/>
            <person name="Todo K."/>
            <person name="Ohshima K."/>
            <person name="Toh H."/>
            <person name="Miyamoto K."/>
            <person name="Kuhara S."/>
            <person name="Hattori M."/>
            <person name="Shimizu T."/>
            <person name="Akimoto S."/>
        </authorList>
    </citation>
    <scope>NUCLEOTIDE SEQUENCE [LARGE SCALE GENOMIC DNA]</scope>
    <source>
        <strain evidence="9">ATCC 29328 / DSM 20472 / WAL 2508</strain>
        <plasmid evidence="8 9">pFMC</plasmid>
    </source>
</reference>
<evidence type="ECO:0000256" key="5">
    <source>
        <dbReference type="ARBA" id="ARBA00022833"/>
    </source>
</evidence>
<gene>
    <name evidence="8" type="ordered locus">FMG_P0010</name>
</gene>
<dbReference type="GO" id="GO:0006508">
    <property type="term" value="P:proteolysis"/>
    <property type="evidence" value="ECO:0007669"/>
    <property type="project" value="UniProtKB-KW"/>
</dbReference>
<dbReference type="GO" id="GO:0046872">
    <property type="term" value="F:metal ion binding"/>
    <property type="evidence" value="ECO:0007669"/>
    <property type="project" value="UniProtKB-KW"/>
</dbReference>
<keyword evidence="3" id="KW-0479">Metal-binding</keyword>
<dbReference type="AlphaFoldDB" id="B0S468"/>
<keyword evidence="9" id="KW-1185">Reference proteome</keyword>
<dbReference type="InterPro" id="IPR037518">
    <property type="entry name" value="MPN"/>
</dbReference>
<keyword evidence="2" id="KW-0645">Protease</keyword>
<dbReference type="Proteomes" id="UP000001319">
    <property type="component" value="Plasmid pFMC"/>
</dbReference>
<comment type="similarity">
    <text evidence="1">Belongs to the UPF0758 family.</text>
</comment>
<dbReference type="InterPro" id="IPR001405">
    <property type="entry name" value="UPF0758"/>
</dbReference>
<dbReference type="InterPro" id="IPR025657">
    <property type="entry name" value="RadC_JAB"/>
</dbReference>
<geneLocation type="plasmid" evidence="8 9">
    <name>pFMC</name>
</geneLocation>
<evidence type="ECO:0000256" key="3">
    <source>
        <dbReference type="ARBA" id="ARBA00022723"/>
    </source>
</evidence>
<keyword evidence="5" id="KW-0862">Zinc</keyword>
<organism evidence="8 9">
    <name type="scientific">Finegoldia magna (strain ATCC 29328 / DSM 20472 / WAL 2508)</name>
    <name type="common">Peptostreptococcus magnus</name>
    <dbReference type="NCBI Taxonomy" id="334413"/>
    <lineage>
        <taxon>Bacteria</taxon>
        <taxon>Bacillati</taxon>
        <taxon>Bacillota</taxon>
        <taxon>Tissierellia</taxon>
        <taxon>Tissierellales</taxon>
        <taxon>Peptoniphilaceae</taxon>
        <taxon>Finegoldia</taxon>
    </lineage>
</organism>
<evidence type="ECO:0000256" key="4">
    <source>
        <dbReference type="ARBA" id="ARBA00022801"/>
    </source>
</evidence>
<dbReference type="CDD" id="cd08071">
    <property type="entry name" value="MPN_DUF2466"/>
    <property type="match status" value="1"/>
</dbReference>
<protein>
    <submittedName>
        <fullName evidence="8">Putative DNA repair protein</fullName>
    </submittedName>
</protein>
<dbReference type="SUPFAM" id="SSF102712">
    <property type="entry name" value="JAB1/MPN domain"/>
    <property type="match status" value="1"/>
</dbReference>
<name>B0S468_FINM2</name>
<dbReference type="PROSITE" id="PS50249">
    <property type="entry name" value="MPN"/>
    <property type="match status" value="1"/>
</dbReference>
<sequence length="166" mass="18791">MKLKELELVVRDTVIKYDGREKVIDNFLIESTKKQHNKPEAFEKLLFNYFSLFKDEKERLISILLDTKNKIIGIDLVSIGTLNSSLVHPRELFRKAILAGANSIIIAHNHPSNSTEPSSADIAMAKRLEKCGDILGIPLLDSLIIAFDSTPEKKGRLLSMRQNQDF</sequence>
<proteinExistence type="inferred from homology"/>
<dbReference type="Gene3D" id="3.40.140.10">
    <property type="entry name" value="Cytidine Deaminase, domain 2"/>
    <property type="match status" value="1"/>
</dbReference>
<keyword evidence="6" id="KW-0482">Metalloprotease</keyword>
<accession>B0S468</accession>
<evidence type="ECO:0000256" key="6">
    <source>
        <dbReference type="ARBA" id="ARBA00023049"/>
    </source>
</evidence>
<dbReference type="EMBL" id="AP008972">
    <property type="protein sequence ID" value="BAG09059.1"/>
    <property type="molecule type" value="Genomic_DNA"/>
</dbReference>
<evidence type="ECO:0000259" key="7">
    <source>
        <dbReference type="PROSITE" id="PS50249"/>
    </source>
</evidence>
<keyword evidence="4" id="KW-0378">Hydrolase</keyword>
<dbReference type="KEGG" id="fma:FMG_P0010"/>
<dbReference type="GO" id="GO:0008237">
    <property type="term" value="F:metallopeptidase activity"/>
    <property type="evidence" value="ECO:0007669"/>
    <property type="project" value="UniProtKB-KW"/>
</dbReference>